<protein>
    <submittedName>
        <fullName evidence="2">Putative Magnesium transporter MRS2-4</fullName>
    </submittedName>
</protein>
<evidence type="ECO:0000256" key="1">
    <source>
        <dbReference type="ARBA" id="ARBA00007535"/>
    </source>
</evidence>
<comment type="similarity">
    <text evidence="1">Belongs to the CorA metal ion transporter (MIT) (TC 1.A.35.5) family.</text>
</comment>
<organism evidence="2 3">
    <name type="scientific">Cocos nucifera</name>
    <name type="common">Coconut palm</name>
    <dbReference type="NCBI Taxonomy" id="13894"/>
    <lineage>
        <taxon>Eukaryota</taxon>
        <taxon>Viridiplantae</taxon>
        <taxon>Streptophyta</taxon>
        <taxon>Embryophyta</taxon>
        <taxon>Tracheophyta</taxon>
        <taxon>Spermatophyta</taxon>
        <taxon>Magnoliopsida</taxon>
        <taxon>Liliopsida</taxon>
        <taxon>Arecaceae</taxon>
        <taxon>Arecoideae</taxon>
        <taxon>Cocoseae</taxon>
        <taxon>Attaleinae</taxon>
        <taxon>Cocos</taxon>
    </lineage>
</organism>
<evidence type="ECO:0000313" key="3">
    <source>
        <dbReference type="Proteomes" id="UP000797356"/>
    </source>
</evidence>
<dbReference type="GO" id="GO:0015095">
    <property type="term" value="F:magnesium ion transmembrane transporter activity"/>
    <property type="evidence" value="ECO:0007669"/>
    <property type="project" value="TreeGrafter"/>
</dbReference>
<gene>
    <name evidence="2" type="ORF">COCNU_07G009720</name>
</gene>
<dbReference type="EMBL" id="CM017878">
    <property type="protein sequence ID" value="KAG1354860.1"/>
    <property type="molecule type" value="Genomic_DNA"/>
</dbReference>
<evidence type="ECO:0000313" key="2">
    <source>
        <dbReference type="EMBL" id="KAG1354860.1"/>
    </source>
</evidence>
<sequence>MRFDWTGQSEILECDRNVIIKRAAIPARDLRIPGPVISRSANILAREKAIVVNLEFIKAIVTAEEVLLLDPLSQEVLPFVDQLRQQLPLKSPFRIHKPGHAG</sequence>
<dbReference type="OrthoDB" id="10251508at2759"/>
<dbReference type="PANTHER" id="PTHR13890">
    <property type="entry name" value="RNA SPLICING PROTEIN MRS2, MITOCHONDRIAL"/>
    <property type="match status" value="1"/>
</dbReference>
<accession>A0A8K0N4L8</accession>
<dbReference type="InterPro" id="IPR039204">
    <property type="entry name" value="MRS2-like"/>
</dbReference>
<dbReference type="AlphaFoldDB" id="A0A8K0N4L8"/>
<proteinExistence type="inferred from homology"/>
<name>A0A8K0N4L8_COCNU</name>
<dbReference type="Pfam" id="PF22099">
    <property type="entry name" value="MRS2-like"/>
    <property type="match status" value="1"/>
</dbReference>
<reference evidence="2" key="1">
    <citation type="journal article" date="2017" name="Gigascience">
        <title>The genome draft of coconut (Cocos nucifera).</title>
        <authorList>
            <person name="Xiao Y."/>
            <person name="Xu P."/>
            <person name="Fan H."/>
            <person name="Baudouin L."/>
            <person name="Xia W."/>
            <person name="Bocs S."/>
            <person name="Xu J."/>
            <person name="Li Q."/>
            <person name="Guo A."/>
            <person name="Zhou L."/>
            <person name="Li J."/>
            <person name="Wu Y."/>
            <person name="Ma Z."/>
            <person name="Armero A."/>
            <person name="Issali A.E."/>
            <person name="Liu N."/>
            <person name="Peng M."/>
            <person name="Yang Y."/>
        </authorList>
    </citation>
    <scope>NUCLEOTIDE SEQUENCE</scope>
    <source>
        <tissue evidence="2">Spear leaf of Hainan Tall coconut</tissue>
    </source>
</reference>
<dbReference type="PANTHER" id="PTHR13890:SF2">
    <property type="entry name" value="MAGNESIUM TRANSPORTER MRS2-4-RELATED"/>
    <property type="match status" value="1"/>
</dbReference>
<dbReference type="Gene3D" id="2.40.128.330">
    <property type="match status" value="1"/>
</dbReference>
<keyword evidence="3" id="KW-1185">Reference proteome</keyword>
<reference evidence="2" key="2">
    <citation type="submission" date="2019-07" db="EMBL/GenBank/DDBJ databases">
        <authorList>
            <person name="Yang Y."/>
            <person name="Bocs S."/>
            <person name="Baudouin L."/>
        </authorList>
    </citation>
    <scope>NUCLEOTIDE SEQUENCE</scope>
    <source>
        <tissue evidence="2">Spear leaf of Hainan Tall coconut</tissue>
    </source>
</reference>
<comment type="caution">
    <text evidence="2">The sequence shown here is derived from an EMBL/GenBank/DDBJ whole genome shotgun (WGS) entry which is preliminary data.</text>
</comment>
<dbReference type="Proteomes" id="UP000797356">
    <property type="component" value="Chromosome 7"/>
</dbReference>